<name>A0A4R6FAY6_9SPHN</name>
<comment type="caution">
    <text evidence="2">The sequence shown here is derived from an EMBL/GenBank/DDBJ whole genome shotgun (WGS) entry which is preliminary data.</text>
</comment>
<proteinExistence type="predicted"/>
<dbReference type="GeneID" id="93800209"/>
<organism evidence="2 3">
    <name type="scientific">Stakelama pacifica</name>
    <dbReference type="NCBI Taxonomy" id="517720"/>
    <lineage>
        <taxon>Bacteria</taxon>
        <taxon>Pseudomonadati</taxon>
        <taxon>Pseudomonadota</taxon>
        <taxon>Alphaproteobacteria</taxon>
        <taxon>Sphingomonadales</taxon>
        <taxon>Sphingomonadaceae</taxon>
        <taxon>Stakelama</taxon>
    </lineage>
</organism>
<accession>A0A4R6FAY6</accession>
<dbReference type="AlphaFoldDB" id="A0A4R6FAY6"/>
<gene>
    <name evidence="2" type="ORF">EV664_11923</name>
</gene>
<feature type="chain" id="PRO_5020663782" evidence="1">
    <location>
        <begin position="25"/>
        <end position="40"/>
    </location>
</feature>
<feature type="signal peptide" evidence="1">
    <location>
        <begin position="1"/>
        <end position="24"/>
    </location>
</feature>
<sequence>MSRLTGTMLALLVSGGIAPTAAHAQRGETVALREAYPCRR</sequence>
<keyword evidence="1" id="KW-0732">Signal</keyword>
<dbReference type="Proteomes" id="UP000295493">
    <property type="component" value="Unassembled WGS sequence"/>
</dbReference>
<reference evidence="2 3" key="1">
    <citation type="submission" date="2019-03" db="EMBL/GenBank/DDBJ databases">
        <title>Genomic Encyclopedia of Type Strains, Phase IV (KMG-IV): sequencing the most valuable type-strain genomes for metagenomic binning, comparative biology and taxonomic classification.</title>
        <authorList>
            <person name="Goeker M."/>
        </authorList>
    </citation>
    <scope>NUCLEOTIDE SEQUENCE [LARGE SCALE GENOMIC DNA]</scope>
    <source>
        <strain evidence="2 3">DSM 25059</strain>
    </source>
</reference>
<keyword evidence="3" id="KW-1185">Reference proteome</keyword>
<evidence type="ECO:0000313" key="3">
    <source>
        <dbReference type="Proteomes" id="UP000295493"/>
    </source>
</evidence>
<dbReference type="RefSeq" id="WP_267903937.1">
    <property type="nucleotide sequence ID" value="NZ_BMLU01000018.1"/>
</dbReference>
<evidence type="ECO:0000256" key="1">
    <source>
        <dbReference type="SAM" id="SignalP"/>
    </source>
</evidence>
<protein>
    <submittedName>
        <fullName evidence="2">Uncharacterized protein</fullName>
    </submittedName>
</protein>
<dbReference type="EMBL" id="SNWD01000019">
    <property type="protein sequence ID" value="TDN78167.1"/>
    <property type="molecule type" value="Genomic_DNA"/>
</dbReference>
<evidence type="ECO:0000313" key="2">
    <source>
        <dbReference type="EMBL" id="TDN78167.1"/>
    </source>
</evidence>